<accession>A0A1G9WXW6</accession>
<evidence type="ECO:0000313" key="3">
    <source>
        <dbReference type="EMBL" id="SDM89298.1"/>
    </source>
</evidence>
<proteinExistence type="predicted"/>
<sequence length="341" mass="38885">MSKPVKIAIASAVIAIALIGFVTYAILSSRITYNKDNATGNTTGNLNNGGLFCEYDGKIYFANAADGNTLYVMSSDCTNARKLVDDSVAYLNVCGKYIYYVRNNYSPDAIAMVFKGQLYGLYRCNLDGSHIVTITQEKSGMISLCGNYIFYHHYDDQTALTLQKIKIDRKDNTYISDTEYNVANVYEQRIYFANEDERNRIYYLDTKDDSLHFFYDANAYLVDYEGTYMYYIDLSKNYALMRLNTQTMVLEQIFAPNDAKVINYNVYGTKVFAQVEGDGNTTGLYRLNVDGTQIEYIAQGNITNVHCTSKYTFFMYYADQQTLYRVPTTTTFSKVEIITVK</sequence>
<dbReference type="Proteomes" id="UP000187651">
    <property type="component" value="Unassembled WGS sequence"/>
</dbReference>
<feature type="domain" description="Prolow-density lipoprotein receptor-related protein 1-like beta-propeller" evidence="2">
    <location>
        <begin position="41"/>
        <end position="327"/>
    </location>
</feature>
<feature type="transmembrane region" description="Helical" evidence="1">
    <location>
        <begin position="7"/>
        <end position="27"/>
    </location>
</feature>
<dbReference type="RefSeq" id="WP_074521524.1">
    <property type="nucleotide sequence ID" value="NZ_FNHZ01000003.1"/>
</dbReference>
<keyword evidence="1" id="KW-1133">Transmembrane helix</keyword>
<dbReference type="SUPFAM" id="SSF69304">
    <property type="entry name" value="Tricorn protease N-terminal domain"/>
    <property type="match status" value="1"/>
</dbReference>
<gene>
    <name evidence="3" type="ORF">SAMN05216544_1386</name>
</gene>
<evidence type="ECO:0000259" key="2">
    <source>
        <dbReference type="Pfam" id="PF16472"/>
    </source>
</evidence>
<organism evidence="3 4">
    <name type="scientific">Lachnospira pectinoschiza</name>
    <dbReference type="NCBI Taxonomy" id="28052"/>
    <lineage>
        <taxon>Bacteria</taxon>
        <taxon>Bacillati</taxon>
        <taxon>Bacillota</taxon>
        <taxon>Clostridia</taxon>
        <taxon>Lachnospirales</taxon>
        <taxon>Lachnospiraceae</taxon>
        <taxon>Lachnospira</taxon>
    </lineage>
</organism>
<name>A0A1G9WXW6_9FIRM</name>
<protein>
    <recommendedName>
        <fullName evidence="2">Prolow-density lipoprotein receptor-related protein 1-like beta-propeller domain-containing protein</fullName>
    </recommendedName>
</protein>
<keyword evidence="1" id="KW-0812">Transmembrane</keyword>
<dbReference type="OrthoDB" id="1874702at2"/>
<dbReference type="AlphaFoldDB" id="A0A1G9WXW6"/>
<dbReference type="Pfam" id="PF16472">
    <property type="entry name" value="DUF5050"/>
    <property type="match status" value="1"/>
</dbReference>
<dbReference type="EMBL" id="FNHZ01000003">
    <property type="protein sequence ID" value="SDM89298.1"/>
    <property type="molecule type" value="Genomic_DNA"/>
</dbReference>
<keyword evidence="4" id="KW-1185">Reference proteome</keyword>
<reference evidence="4" key="1">
    <citation type="submission" date="2016-10" db="EMBL/GenBank/DDBJ databases">
        <authorList>
            <person name="Varghese N."/>
            <person name="Submissions S."/>
        </authorList>
    </citation>
    <scope>NUCLEOTIDE SEQUENCE [LARGE SCALE GENOMIC DNA]</scope>
    <source>
        <strain evidence="4">M83</strain>
    </source>
</reference>
<dbReference type="InterPro" id="IPR032485">
    <property type="entry name" value="LRP1-like_beta_prop"/>
</dbReference>
<evidence type="ECO:0000256" key="1">
    <source>
        <dbReference type="SAM" id="Phobius"/>
    </source>
</evidence>
<keyword evidence="1" id="KW-0472">Membrane</keyword>
<evidence type="ECO:0000313" key="4">
    <source>
        <dbReference type="Proteomes" id="UP000187651"/>
    </source>
</evidence>